<name>A0ABX2N3S1_9SPHN</name>
<accession>A0ABX2N3S1</accession>
<keyword evidence="3" id="KW-1185">Reference proteome</keyword>
<dbReference type="Pfam" id="PF03432">
    <property type="entry name" value="Relaxase"/>
    <property type="match status" value="1"/>
</dbReference>
<dbReference type="Proteomes" id="UP000652427">
    <property type="component" value="Unassembled WGS sequence"/>
</dbReference>
<reference evidence="2 3" key="1">
    <citation type="submission" date="2020-06" db="EMBL/GenBank/DDBJ databases">
        <authorList>
            <person name="Kim S.-J."/>
            <person name="Park S.-J."/>
        </authorList>
    </citation>
    <scope>NUCLEOTIDE SEQUENCE [LARGE SCALE GENOMIC DNA]</scope>
    <source>
        <strain evidence="2 3">SW-151</strain>
    </source>
</reference>
<protein>
    <recommendedName>
        <fullName evidence="1">MobA/VirD2-like nuclease domain-containing protein</fullName>
    </recommendedName>
</protein>
<evidence type="ECO:0000313" key="2">
    <source>
        <dbReference type="EMBL" id="NVD28355.1"/>
    </source>
</evidence>
<dbReference type="InterPro" id="IPR005094">
    <property type="entry name" value="Endonuclease_MobA/VirD2"/>
</dbReference>
<evidence type="ECO:0000259" key="1">
    <source>
        <dbReference type="Pfam" id="PF03432"/>
    </source>
</evidence>
<dbReference type="EMBL" id="JABWMH010000003">
    <property type="protein sequence ID" value="NVD28355.1"/>
    <property type="molecule type" value="Genomic_DNA"/>
</dbReference>
<evidence type="ECO:0000313" key="3">
    <source>
        <dbReference type="Proteomes" id="UP000652427"/>
    </source>
</evidence>
<gene>
    <name evidence="2" type="ORF">HUO14_10625</name>
</gene>
<proteinExistence type="predicted"/>
<comment type="caution">
    <text evidence="2">The sequence shown here is derived from an EMBL/GenBank/DDBJ whole genome shotgun (WGS) entry which is preliminary data.</text>
</comment>
<sequence>MIIKIWQYRDQIKDLVGGAAKQARSFDIAIGCSSYIIGLAASGEHHHAFVTAERVGEYAIMDPEGEGSHRIVERYADNLSSNKVQDHVRDMAVYAAGAGLDRLWHMTWSHRKGEAVDSASMRRQRATICRIMGIEECPSVGAFHGDTPNSHGHHLSVSINAATGGNVSFGYGWWKEAAQIAIAVCEYQEGLGPEPNRRYVADETGVYHTFSDIKIADARGSIIKNADGKVDHQLIHSIQSQHEIIFDNNKAGPKDLAGEEWPMSRVAHILAAPRIQNAKDWPDLHSRLARVGLRYVKVGNTAVLETVPQNGKQKSLKIAAGKAYSNAALGKLQAKFGTPYVPPCPSLKIRPFVMPRFDKPTTDAKKENSAARWDLSQEAKKLTSHMQTDNLHRQEDYRDGKKGANYNYLASRQRQMAEEELSVAKQFAVAIGARRARRKRSPDTGKLLPKPTISTQFLAIIWSRFKPDNGKVKADIKGKLAKRYQIKKRLGRIEYYEGMRLMFVETQNMIAIRSTARRAQIDALRLAAAKLSSVRIFGKPAAIANTVFLAAELGLQLEDQQKSSGEKHCDKIERERHRGILERHRIWLDLVPKLRIYRDKERAAKQKRRKQAELFTDSKIETLGMRNQIAREAARNKQLNDPLPGRASRILDNMDRNTLLLASSRGTRGGYRYLDDPALFNAFSKTPEALLLSETQMRLEAIEHIQMEQRKWFCAAMHSDRIIVKEGKVEISKPEDHWVMAFYEQQKDDPTFNRLIAVSYLRPDRFKFDTDIPPEIVTWRSARATNKQQMADYIADELHLRARTDKRDPKSGAEECRRIFNLIPYEAQALRDTPGHFLSQYKNWSFRKPDESEAQWERRRKLIIRNNNSWGR</sequence>
<feature type="domain" description="MobA/VirD2-like nuclease" evidence="1">
    <location>
        <begin position="77"/>
        <end position="186"/>
    </location>
</feature>
<dbReference type="RefSeq" id="WP_100093807.1">
    <property type="nucleotide sequence ID" value="NZ_JABWMH010000003.1"/>
</dbReference>
<organism evidence="2 3">
    <name type="scientific">Parasphingorhabdus flavimaris</name>
    <dbReference type="NCBI Taxonomy" id="266812"/>
    <lineage>
        <taxon>Bacteria</taxon>
        <taxon>Pseudomonadati</taxon>
        <taxon>Pseudomonadota</taxon>
        <taxon>Alphaproteobacteria</taxon>
        <taxon>Sphingomonadales</taxon>
        <taxon>Sphingomonadaceae</taxon>
        <taxon>Parasphingorhabdus</taxon>
    </lineage>
</organism>